<protein>
    <submittedName>
        <fullName evidence="1">Uncharacterized protein</fullName>
    </submittedName>
</protein>
<dbReference type="OrthoDB" id="6876339at2"/>
<reference evidence="1 2" key="1">
    <citation type="submission" date="2019-09" db="EMBL/GenBank/DDBJ databases">
        <authorList>
            <person name="Chandra G."/>
            <person name="Truman W A."/>
        </authorList>
    </citation>
    <scope>NUCLEOTIDE SEQUENCE [LARGE SCALE GENOMIC DNA]</scope>
    <source>
        <strain evidence="1">PS712</strain>
    </source>
</reference>
<evidence type="ECO:0000313" key="1">
    <source>
        <dbReference type="EMBL" id="VVO06987.1"/>
    </source>
</evidence>
<gene>
    <name evidence="1" type="ORF">PS712_03143</name>
</gene>
<dbReference type="Proteomes" id="UP000326018">
    <property type="component" value="Unassembled WGS sequence"/>
</dbReference>
<name>A0A5E7CPU9_PSEFL</name>
<sequence length="838" mass="96130">MSDLIFVPFPQEEESPTSMLKRFALHLGCEIPSQLCQLTIPLNFQASALSVEAPIAKWIAQRAGKYSSRFLDGFYRPLGQLKENMPFEIHGTQVSNRLIRFTGTAFCSECWREGHEHSIKDFKPSLNCPYHNRRYLFRCPQCKKRLWWIDPLFCCCSCKHELVSEQCAVEDTAPESFILNCLRAKDISALDSLKRTLTQLQYKMDAPADDVNNRLTLKAGISIVTGNEPDLVDYLRQIHAHHPQLPSIVISAKLSLVKHPMAQKVMTDYTKYSSQPRLILMPEQPSLPFTLRRIQVREVASIRSSVLKKLADENGIVWPKLTRQVDLTPNQFLPLLEHAWAWKKNARNFSLDPNEYIEYEDACRIIGVKLFTLKKLIQAGTFHPISKPNQTKKIPQSELKDFLEKYESVDSLAERLGLTSRNTRTLLLRRRVWHINFLKSRTPTIFAREDTNKIAFEHINLNPYKNKKRDMRHLELVRSDELHLFSTCKEAAEQLKLQTSTVRDYAHAGVFSIKRCKTSILLPNTQVVDFHNCYISTKEYAKLLRVSNTLATQTLIEAGLKPVAEWHTNQCRSPLFLRSEVEKFISHYEAKKIKTLSIREARRLLNLSDKAVRQLVKIGDLAPDEDPRPSLFACEKKVEKFYTTHADSITVAKSCNIPIRTLQSSLKKIGVFPVCSPVIGGCLETIYRLTDFNRCDIKIPDRPYLPHPKSASKIEILASKLSELVPLRKIFDTYNISKIGLTKIFVNTGFASIVSIRTDKYLSVKDAKKISKVLDHNYTPPMIDKFLNTHAYAIALCKKGKLRRAQNLPKELENQILITKSSARKFLKSLPNRKNVTQ</sequence>
<organism evidence="1 2">
    <name type="scientific">Pseudomonas fluorescens</name>
    <dbReference type="NCBI Taxonomy" id="294"/>
    <lineage>
        <taxon>Bacteria</taxon>
        <taxon>Pseudomonadati</taxon>
        <taxon>Pseudomonadota</taxon>
        <taxon>Gammaproteobacteria</taxon>
        <taxon>Pseudomonadales</taxon>
        <taxon>Pseudomonadaceae</taxon>
        <taxon>Pseudomonas</taxon>
    </lineage>
</organism>
<accession>A0A5E7CPU9</accession>
<dbReference type="RefSeq" id="WP_150703127.1">
    <property type="nucleotide sequence ID" value="NZ_CABVIB010000014.1"/>
</dbReference>
<dbReference type="EMBL" id="CABVIB010000014">
    <property type="protein sequence ID" value="VVO06987.1"/>
    <property type="molecule type" value="Genomic_DNA"/>
</dbReference>
<evidence type="ECO:0000313" key="2">
    <source>
        <dbReference type="Proteomes" id="UP000326018"/>
    </source>
</evidence>
<proteinExistence type="predicted"/>
<dbReference type="AlphaFoldDB" id="A0A5E7CPU9"/>